<evidence type="ECO:0000256" key="1">
    <source>
        <dbReference type="SAM" id="Coils"/>
    </source>
</evidence>
<dbReference type="EMBL" id="CAUEEQ010059716">
    <property type="protein sequence ID" value="CAJ0964279.1"/>
    <property type="molecule type" value="Genomic_DNA"/>
</dbReference>
<protein>
    <submittedName>
        <fullName evidence="3">Uncharacterized protein</fullName>
    </submittedName>
</protein>
<feature type="compositionally biased region" description="Basic and acidic residues" evidence="2">
    <location>
        <begin position="25"/>
        <end position="40"/>
    </location>
</feature>
<comment type="caution">
    <text evidence="3">The sequence shown here is derived from an EMBL/GenBank/DDBJ whole genome shotgun (WGS) entry which is preliminary data.</text>
</comment>
<evidence type="ECO:0000313" key="3">
    <source>
        <dbReference type="EMBL" id="CAJ0964279.1"/>
    </source>
</evidence>
<feature type="coiled-coil region" evidence="1">
    <location>
        <begin position="344"/>
        <end position="371"/>
    </location>
</feature>
<sequence length="395" mass="45879">MLREMRIKKLEDQISELLKKTSNSKTEREEKHLTPKRDTDLTTESDCESSKENVKSSVTKRSKIPSSRKTSHVPKCHSLQKNKTKSVTSGPRQNTRKEKSPSSLRKAESPSSVSSERVHSAERVNVKLSGTSGCQERRDAGSATQAVEESTYRVLVQELDLERERRWKAEQLVMKLSENIKGLQSQAKEEKDINSMAMYTTDRIKELLLKEKNSKTTLQALIHQLKEENERLANEIKQFAIREDDYQRGLKKMEDGMSKLETQRMQQEALEMKRVQEAERKVSAFQRENELLRSSVRQHKEKVQQLQELLTSREQAHRKELDARVSLLGPEFQEAVAKEVSRAERLHNQQIKEFQEKMKALSQQYTDLEDEFRTALIIESGRFKEVLPYDEYGDV</sequence>
<reference evidence="3" key="1">
    <citation type="submission" date="2023-07" db="EMBL/GenBank/DDBJ databases">
        <authorList>
            <person name="Stuckert A."/>
        </authorList>
    </citation>
    <scope>NUCLEOTIDE SEQUENCE</scope>
</reference>
<keyword evidence="1" id="KW-0175">Coiled coil</keyword>
<proteinExistence type="predicted"/>
<feature type="compositionally biased region" description="Basic residues" evidence="2">
    <location>
        <begin position="69"/>
        <end position="84"/>
    </location>
</feature>
<dbReference type="Proteomes" id="UP001176940">
    <property type="component" value="Unassembled WGS sequence"/>
</dbReference>
<keyword evidence="4" id="KW-1185">Reference proteome</keyword>
<accession>A0ABN9MBX1</accession>
<gene>
    <name evidence="3" type="ORF">RIMI_LOCUS19034641</name>
</gene>
<organism evidence="3 4">
    <name type="scientific">Ranitomeya imitator</name>
    <name type="common">mimic poison frog</name>
    <dbReference type="NCBI Taxonomy" id="111125"/>
    <lineage>
        <taxon>Eukaryota</taxon>
        <taxon>Metazoa</taxon>
        <taxon>Chordata</taxon>
        <taxon>Craniata</taxon>
        <taxon>Vertebrata</taxon>
        <taxon>Euteleostomi</taxon>
        <taxon>Amphibia</taxon>
        <taxon>Batrachia</taxon>
        <taxon>Anura</taxon>
        <taxon>Neobatrachia</taxon>
        <taxon>Hyloidea</taxon>
        <taxon>Dendrobatidae</taxon>
        <taxon>Dendrobatinae</taxon>
        <taxon>Ranitomeya</taxon>
    </lineage>
</organism>
<name>A0ABN9MBX1_9NEOB</name>
<feature type="compositionally biased region" description="Basic and acidic residues" evidence="2">
    <location>
        <begin position="95"/>
        <end position="108"/>
    </location>
</feature>
<evidence type="ECO:0000256" key="2">
    <source>
        <dbReference type="SAM" id="MobiDB-lite"/>
    </source>
</evidence>
<evidence type="ECO:0000313" key="4">
    <source>
        <dbReference type="Proteomes" id="UP001176940"/>
    </source>
</evidence>
<feature type="region of interest" description="Disordered" evidence="2">
    <location>
        <begin position="16"/>
        <end position="147"/>
    </location>
</feature>
<feature type="coiled-coil region" evidence="1">
    <location>
        <begin position="173"/>
        <end position="316"/>
    </location>
</feature>
<feature type="compositionally biased region" description="Basic and acidic residues" evidence="2">
    <location>
        <begin position="116"/>
        <end position="125"/>
    </location>
</feature>